<reference evidence="2" key="1">
    <citation type="submission" date="2016-04" db="EMBL/GenBank/DDBJ databases">
        <authorList>
            <person name="Evans L.H."/>
            <person name="Alamgir A."/>
            <person name="Owens N."/>
            <person name="Weber N.D."/>
            <person name="Virtaneva K."/>
            <person name="Barbian K."/>
            <person name="Babar A."/>
            <person name="Rosenke K."/>
        </authorList>
    </citation>
    <scope>NUCLEOTIDE SEQUENCE [LARGE SCALE GENOMIC DNA]</scope>
    <source>
        <strain evidence="2">CBS 101.48</strain>
    </source>
</reference>
<evidence type="ECO:0008006" key="4">
    <source>
        <dbReference type="Google" id="ProtNLM"/>
    </source>
</evidence>
<dbReference type="STRING" id="4829.A0A168N7W4"/>
<keyword evidence="1" id="KW-0812">Transmembrane</keyword>
<sequence length="364" mass="42884">MDCFTQLSIPTWMLLGLAVYCGIVRFYRYKSLNDMIKKYPDPNTILHNNEAANEIYGNVFRREFPNVARTSMEFSLFKTFVIPNVSKLLVATGEFANNCTKRAEDTEIILSEMIDAYPRIQNHLMQGHTVSEKEVEQQHHRHKLSVERLNQIHGRYPIRNSDFVYTLALFLADPIQWIEDYEWRPLDIREINAIWYDLGLEMNIKDIPESVEGLLKFKEDHEDKEIAYSPTNWKVALPTIEHLLTRLPKFLWPAVFKFLPCLLDKRAIGAFGIEAPSWFIQLVFKILVRGRALFIRYFCLPRRQYLLRTPFHANEDGRYVPHFFLYKPEFYHGGYCIPELGPEKMRPKTCPIIHRKSYGATNKE</sequence>
<evidence type="ECO:0000256" key="1">
    <source>
        <dbReference type="SAM" id="Phobius"/>
    </source>
</evidence>
<keyword evidence="3" id="KW-1185">Reference proteome</keyword>
<dbReference type="OrthoDB" id="545169at2759"/>
<dbReference type="AlphaFoldDB" id="A0A168N7W4"/>
<dbReference type="OMA" id="IARTRWI"/>
<name>A0A168N7W4_ABSGL</name>
<dbReference type="InterPro" id="IPR046366">
    <property type="entry name" value="MPAB"/>
</dbReference>
<evidence type="ECO:0000313" key="2">
    <source>
        <dbReference type="EMBL" id="SAL99999.1"/>
    </source>
</evidence>
<evidence type="ECO:0000313" key="3">
    <source>
        <dbReference type="Proteomes" id="UP000078561"/>
    </source>
</evidence>
<dbReference type="PANTHER" id="PTHR36124:SF1">
    <property type="entry name" value="ER-BOUND OXYGENASE MPAB_MPAB'_RUBBER OXYGENASE CATALYTIC DOMAIN-CONTAINING PROTEIN"/>
    <property type="match status" value="1"/>
</dbReference>
<gene>
    <name evidence="2" type="primary">ABSGL_05655.1 scaffold 7188</name>
</gene>
<dbReference type="InParanoid" id="A0A168N7W4"/>
<keyword evidence="1" id="KW-0472">Membrane</keyword>
<dbReference type="PANTHER" id="PTHR36124">
    <property type="match status" value="1"/>
</dbReference>
<proteinExistence type="predicted"/>
<organism evidence="2">
    <name type="scientific">Absidia glauca</name>
    <name type="common">Pin mould</name>
    <dbReference type="NCBI Taxonomy" id="4829"/>
    <lineage>
        <taxon>Eukaryota</taxon>
        <taxon>Fungi</taxon>
        <taxon>Fungi incertae sedis</taxon>
        <taxon>Mucoromycota</taxon>
        <taxon>Mucoromycotina</taxon>
        <taxon>Mucoromycetes</taxon>
        <taxon>Mucorales</taxon>
        <taxon>Cunninghamellaceae</taxon>
        <taxon>Absidia</taxon>
    </lineage>
</organism>
<keyword evidence="1" id="KW-1133">Transmembrane helix</keyword>
<dbReference type="GO" id="GO:0016491">
    <property type="term" value="F:oxidoreductase activity"/>
    <property type="evidence" value="ECO:0007669"/>
    <property type="project" value="InterPro"/>
</dbReference>
<dbReference type="Proteomes" id="UP000078561">
    <property type="component" value="Unassembled WGS sequence"/>
</dbReference>
<accession>A0A168N7W4</accession>
<feature type="transmembrane region" description="Helical" evidence="1">
    <location>
        <begin position="12"/>
        <end position="29"/>
    </location>
</feature>
<dbReference type="EMBL" id="LT553043">
    <property type="protein sequence ID" value="SAL99999.1"/>
    <property type="molecule type" value="Genomic_DNA"/>
</dbReference>
<protein>
    <recommendedName>
        <fullName evidence="4">ER-bound oxygenase mpaB/mpaB'/Rubber oxygenase catalytic domain-containing protein</fullName>
    </recommendedName>
</protein>